<comment type="subcellular location">
    <subcellularLocation>
        <location evidence="1 8">Cell outer membrane</location>
        <topology evidence="1 8">Multi-pass membrane protein</topology>
    </subcellularLocation>
</comment>
<dbReference type="Proteomes" id="UP001220395">
    <property type="component" value="Chromosome"/>
</dbReference>
<keyword evidence="14" id="KW-0675">Receptor</keyword>
<dbReference type="RefSeq" id="WP_273688263.1">
    <property type="nucleotide sequence ID" value="NZ_CP117411.1"/>
</dbReference>
<protein>
    <submittedName>
        <fullName evidence="14">TonB-dependent receptor</fullName>
    </submittedName>
</protein>
<keyword evidence="11" id="KW-0732">Signal</keyword>
<evidence type="ECO:0000313" key="14">
    <source>
        <dbReference type="EMBL" id="WCT73767.1"/>
    </source>
</evidence>
<evidence type="ECO:0000256" key="1">
    <source>
        <dbReference type="ARBA" id="ARBA00004571"/>
    </source>
</evidence>
<evidence type="ECO:0000256" key="9">
    <source>
        <dbReference type="RuleBase" id="RU003357"/>
    </source>
</evidence>
<name>A0ABY7TM46_9SPHN</name>
<dbReference type="SUPFAM" id="SSF56935">
    <property type="entry name" value="Porins"/>
    <property type="match status" value="1"/>
</dbReference>
<dbReference type="InterPro" id="IPR039426">
    <property type="entry name" value="TonB-dep_rcpt-like"/>
</dbReference>
<keyword evidence="15" id="KW-1185">Reference proteome</keyword>
<feature type="compositionally biased region" description="Low complexity" evidence="10">
    <location>
        <begin position="39"/>
        <end position="52"/>
    </location>
</feature>
<reference evidence="14 15" key="1">
    <citation type="submission" date="2023-02" db="EMBL/GenBank/DDBJ databases">
        <title>Genome sequence of Sphingomonas naphthae.</title>
        <authorList>
            <person name="Kim S."/>
            <person name="Heo J."/>
            <person name="Kwon S.-W."/>
        </authorList>
    </citation>
    <scope>NUCLEOTIDE SEQUENCE [LARGE SCALE GENOMIC DNA]</scope>
    <source>
        <strain evidence="14 15">KACC 18716</strain>
    </source>
</reference>
<dbReference type="InterPro" id="IPR000531">
    <property type="entry name" value="Beta-barrel_TonB"/>
</dbReference>
<keyword evidence="7 8" id="KW-0998">Cell outer membrane</keyword>
<keyword evidence="3 8" id="KW-1134">Transmembrane beta strand</keyword>
<evidence type="ECO:0000259" key="13">
    <source>
        <dbReference type="Pfam" id="PF07715"/>
    </source>
</evidence>
<feature type="compositionally biased region" description="Pro residues" evidence="10">
    <location>
        <begin position="53"/>
        <end position="64"/>
    </location>
</feature>
<evidence type="ECO:0000259" key="12">
    <source>
        <dbReference type="Pfam" id="PF00593"/>
    </source>
</evidence>
<keyword evidence="4 8" id="KW-0812">Transmembrane</keyword>
<dbReference type="InterPro" id="IPR037066">
    <property type="entry name" value="Plug_dom_sf"/>
</dbReference>
<gene>
    <name evidence="14" type="ORF">PQ455_00610</name>
</gene>
<evidence type="ECO:0000256" key="10">
    <source>
        <dbReference type="SAM" id="MobiDB-lite"/>
    </source>
</evidence>
<keyword evidence="2 8" id="KW-0813">Transport</keyword>
<feature type="domain" description="TonB-dependent receptor plug" evidence="13">
    <location>
        <begin position="87"/>
        <end position="200"/>
    </location>
</feature>
<evidence type="ECO:0000256" key="8">
    <source>
        <dbReference type="PROSITE-ProRule" id="PRU01360"/>
    </source>
</evidence>
<dbReference type="Pfam" id="PF00593">
    <property type="entry name" value="TonB_dep_Rec_b-barrel"/>
    <property type="match status" value="1"/>
</dbReference>
<accession>A0ABY7TM46</accession>
<dbReference type="PANTHER" id="PTHR47234:SF3">
    <property type="entry name" value="SECRETIN_TONB SHORT N-TERMINAL DOMAIN-CONTAINING PROTEIN"/>
    <property type="match status" value="1"/>
</dbReference>
<dbReference type="Gene3D" id="2.40.170.20">
    <property type="entry name" value="TonB-dependent receptor, beta-barrel domain"/>
    <property type="match status" value="1"/>
</dbReference>
<evidence type="ECO:0000256" key="2">
    <source>
        <dbReference type="ARBA" id="ARBA00022448"/>
    </source>
</evidence>
<dbReference type="PROSITE" id="PS52016">
    <property type="entry name" value="TONB_DEPENDENT_REC_3"/>
    <property type="match status" value="1"/>
</dbReference>
<evidence type="ECO:0000313" key="15">
    <source>
        <dbReference type="Proteomes" id="UP001220395"/>
    </source>
</evidence>
<feature type="signal peptide" evidence="11">
    <location>
        <begin position="1"/>
        <end position="30"/>
    </location>
</feature>
<proteinExistence type="inferred from homology"/>
<sequence length="990" mass="104153">MADTSTNYLYAALRGGVATGALILAWSAQAGAPEQAQAAASANTAATAQTPPAQTPPAQTPPADAPAVPDSEIVVTGSRIQQNGFASPTPVTVASSEQLTLGQPASLNDGIVQLPQFNGSFGPGNAGAAIRPTGNTGTVLNLRGVGSIRTLILLDGIRVPPTSQLGLVNVDIIPQQLVKRVDTVTAGASAAYGSDAVSGVVNFVIDSKFKGLKLLAQRGIATRGDNGSYQLGAAGGFDVGGRGHLVLSAERRHTNGLMKDDRPAGAVTAGGVGSTGVGTLGSASNPIIYIRDGLRWNLNSNGGRVTSGPFLDTVFLSGPNDYRAAIRGTALLSPGYYQGGDYFYEPPNTTLLPRTTSNNLFGRFTYDVTDSITATATGIFSRTTNSVFGHFNDPLNVPIYSGNAYLPAALQAQLTATNTPSFTLSKFAAADGPIKLADKTDYYYGGLSFAGKLFGDLTWNADYNHGESILHIDQSNLFELRNFYAAIDAVDEGQLRTGVRNGNIVCRVAVTNPGLYPGCVPYNDLGFDSASAAAKDYVTGTASLRSRLKQDSIAASVQGSLIDLWAGSLSFAAGAEYRKQSLGVTSNSDPNVSRPVTGIRGLTADATRFYLTTTAQTRGSYEVKEGFLELSLPLIRDASFTKSLELNGAVRYTDYSTSGNVTTWKVGAVWAPIEDIRFRVTRSRDIRAPTLYDLFLGTQPGISSVFDIHTSTSSSIITSTQGNPDLRPEVGSTLSAGVVIQPSFLPRFGASIDFYKLKIKDAIGTLTIPDILQACEQSGGSGQICGLIVRPGPFSDRTPANTLTSVNLAPVNAATLETQGVDFEANYRAPIGAGSLAFRLYASYIDKLVVQTSPLQAPVNYAGWGDVNPLGSGNPLPKTKGTFSLTYTGDSGLTLFVQERMIGKLKRGSPISIVNEPGVPTYFYTDATISYALPAYGGKAELFVTANNLFDRRYPFFAQPGAVPGLYFASSPGLYDVVGTNVTVGVRMKL</sequence>
<keyword evidence="5 9" id="KW-0798">TonB box</keyword>
<dbReference type="InterPro" id="IPR036942">
    <property type="entry name" value="Beta-barrel_TonB_sf"/>
</dbReference>
<feature type="region of interest" description="Disordered" evidence="10">
    <location>
        <begin position="39"/>
        <end position="69"/>
    </location>
</feature>
<feature type="chain" id="PRO_5047548979" evidence="11">
    <location>
        <begin position="31"/>
        <end position="990"/>
    </location>
</feature>
<dbReference type="InterPro" id="IPR012910">
    <property type="entry name" value="Plug_dom"/>
</dbReference>
<keyword evidence="6 8" id="KW-0472">Membrane</keyword>
<dbReference type="Pfam" id="PF07715">
    <property type="entry name" value="Plug"/>
    <property type="match status" value="1"/>
</dbReference>
<evidence type="ECO:0000256" key="7">
    <source>
        <dbReference type="ARBA" id="ARBA00023237"/>
    </source>
</evidence>
<evidence type="ECO:0000256" key="3">
    <source>
        <dbReference type="ARBA" id="ARBA00022452"/>
    </source>
</evidence>
<dbReference type="Gene3D" id="2.170.130.10">
    <property type="entry name" value="TonB-dependent receptor, plug domain"/>
    <property type="match status" value="1"/>
</dbReference>
<evidence type="ECO:0000256" key="6">
    <source>
        <dbReference type="ARBA" id="ARBA00023136"/>
    </source>
</evidence>
<dbReference type="PANTHER" id="PTHR47234">
    <property type="match status" value="1"/>
</dbReference>
<evidence type="ECO:0000256" key="4">
    <source>
        <dbReference type="ARBA" id="ARBA00022692"/>
    </source>
</evidence>
<dbReference type="EMBL" id="CP117411">
    <property type="protein sequence ID" value="WCT73767.1"/>
    <property type="molecule type" value="Genomic_DNA"/>
</dbReference>
<evidence type="ECO:0000256" key="5">
    <source>
        <dbReference type="ARBA" id="ARBA00023077"/>
    </source>
</evidence>
<evidence type="ECO:0000256" key="11">
    <source>
        <dbReference type="SAM" id="SignalP"/>
    </source>
</evidence>
<feature type="domain" description="TonB-dependent receptor-like beta-barrel" evidence="12">
    <location>
        <begin position="442"/>
        <end position="949"/>
    </location>
</feature>
<organism evidence="14 15">
    <name type="scientific">Sphingomonas naphthae</name>
    <dbReference type="NCBI Taxonomy" id="1813468"/>
    <lineage>
        <taxon>Bacteria</taxon>
        <taxon>Pseudomonadati</taxon>
        <taxon>Pseudomonadota</taxon>
        <taxon>Alphaproteobacteria</taxon>
        <taxon>Sphingomonadales</taxon>
        <taxon>Sphingomonadaceae</taxon>
        <taxon>Sphingomonas</taxon>
    </lineage>
</organism>
<comment type="similarity">
    <text evidence="8 9">Belongs to the TonB-dependent receptor family.</text>
</comment>